<dbReference type="PANTHER" id="PTHR47756">
    <property type="entry name" value="BLL6612 PROTEIN-RELATED"/>
    <property type="match status" value="1"/>
</dbReference>
<dbReference type="GO" id="GO:0003700">
    <property type="term" value="F:DNA-binding transcription factor activity"/>
    <property type="evidence" value="ECO:0007669"/>
    <property type="project" value="InterPro"/>
</dbReference>
<reference evidence="3 4" key="1">
    <citation type="submission" date="2020-02" db="EMBL/GenBank/DDBJ databases">
        <title>Whole-genome analyses of novel actinobacteria.</title>
        <authorList>
            <person name="Sahin N."/>
        </authorList>
    </citation>
    <scope>NUCLEOTIDE SEQUENCE [LARGE SCALE GENOMIC DNA]</scope>
    <source>
        <strain evidence="3 4">A7024</strain>
    </source>
</reference>
<evidence type="ECO:0000259" key="1">
    <source>
        <dbReference type="Pfam" id="PF04542"/>
    </source>
</evidence>
<dbReference type="SUPFAM" id="SSF88659">
    <property type="entry name" value="Sigma3 and sigma4 domains of RNA polymerase sigma factors"/>
    <property type="match status" value="1"/>
</dbReference>
<keyword evidence="4" id="KW-1185">Reference proteome</keyword>
<dbReference type="Pfam" id="PF20239">
    <property type="entry name" value="DUF6596"/>
    <property type="match status" value="1"/>
</dbReference>
<dbReference type="PANTHER" id="PTHR47756:SF2">
    <property type="entry name" value="BLL6612 PROTEIN"/>
    <property type="match status" value="1"/>
</dbReference>
<protein>
    <submittedName>
        <fullName evidence="3">Sigma-70 family RNA polymerase sigma factor</fullName>
    </submittedName>
</protein>
<accession>A0A6G4U496</accession>
<dbReference type="InterPro" id="IPR013325">
    <property type="entry name" value="RNA_pol_sigma_r2"/>
</dbReference>
<dbReference type="Pfam" id="PF04542">
    <property type="entry name" value="Sigma70_r2"/>
    <property type="match status" value="1"/>
</dbReference>
<dbReference type="NCBIfam" id="TIGR02937">
    <property type="entry name" value="sigma70-ECF"/>
    <property type="match status" value="1"/>
</dbReference>
<dbReference type="InterPro" id="IPR036388">
    <property type="entry name" value="WH-like_DNA-bd_sf"/>
</dbReference>
<comment type="caution">
    <text evidence="3">The sequence shown here is derived from an EMBL/GenBank/DDBJ whole genome shotgun (WGS) entry which is preliminary data.</text>
</comment>
<evidence type="ECO:0000313" key="3">
    <source>
        <dbReference type="EMBL" id="NGN66913.1"/>
    </source>
</evidence>
<dbReference type="InterPro" id="IPR014284">
    <property type="entry name" value="RNA_pol_sigma-70_dom"/>
</dbReference>
<feature type="domain" description="DUF6596" evidence="2">
    <location>
        <begin position="189"/>
        <end position="291"/>
    </location>
</feature>
<dbReference type="InterPro" id="IPR007627">
    <property type="entry name" value="RNA_pol_sigma70_r2"/>
</dbReference>
<dbReference type="Gene3D" id="1.10.10.10">
    <property type="entry name" value="Winged helix-like DNA-binding domain superfamily/Winged helix DNA-binding domain"/>
    <property type="match status" value="1"/>
</dbReference>
<dbReference type="InterPro" id="IPR046531">
    <property type="entry name" value="DUF6596"/>
</dbReference>
<sequence>MTEAPGAHSPAELVEDLFRREHAHLVSALVRVLGPSNIPLAEDVVHDALVSAMQAWRFGLPRDPKAWIIRAAHNRAIDIIRREQRHRSFLPELATTTALTDTIEAALAPAAEAAGELAMMFAVCDPKLSRETHVTLILRWLCGLSPREIGQAFLVDTQTIDRRLHRGRGHLRELGRLPDVDDLPDLDTRLGSVLRSLYLLFNEGYHGSNPQDPVRPFLCDDALRLTELLLDARATARPEVHALAALFSFGTARLSTRMDEHGVFVPLEDQDRSRWDRARIERGLIHLAHAATGDRMSRWHLEAGIACEHAIAPSVRETNWDRIIGFYQLLAEQSPNPIVALNRALAVAERDGLEEGRRELVALAAEPKLSRYPFYWAALADLERRAGRHTAAREQYEHAIALARSTAERAAFERRIESLRIS</sequence>
<dbReference type="SUPFAM" id="SSF88946">
    <property type="entry name" value="Sigma2 domain of RNA polymerase sigma factors"/>
    <property type="match status" value="1"/>
</dbReference>
<dbReference type="Proteomes" id="UP000481583">
    <property type="component" value="Unassembled WGS sequence"/>
</dbReference>
<feature type="domain" description="RNA polymerase sigma-70 region 2" evidence="1">
    <location>
        <begin position="18"/>
        <end position="85"/>
    </location>
</feature>
<evidence type="ECO:0000313" key="4">
    <source>
        <dbReference type="Proteomes" id="UP000481583"/>
    </source>
</evidence>
<dbReference type="AlphaFoldDB" id="A0A6G4U496"/>
<dbReference type="EMBL" id="JAAKZV010000116">
    <property type="protein sequence ID" value="NGN66913.1"/>
    <property type="molecule type" value="Genomic_DNA"/>
</dbReference>
<dbReference type="RefSeq" id="WP_165240218.1">
    <property type="nucleotide sequence ID" value="NZ_JAAKZV010000116.1"/>
</dbReference>
<dbReference type="InterPro" id="IPR013324">
    <property type="entry name" value="RNA_pol_sigma_r3/r4-like"/>
</dbReference>
<name>A0A6G4U496_9ACTN</name>
<proteinExistence type="predicted"/>
<gene>
    <name evidence="3" type="ORF">G5C51_23775</name>
</gene>
<organism evidence="3 4">
    <name type="scientific">Streptomyces coryli</name>
    <dbReference type="NCBI Taxonomy" id="1128680"/>
    <lineage>
        <taxon>Bacteria</taxon>
        <taxon>Bacillati</taxon>
        <taxon>Actinomycetota</taxon>
        <taxon>Actinomycetes</taxon>
        <taxon>Kitasatosporales</taxon>
        <taxon>Streptomycetaceae</taxon>
        <taxon>Streptomyces</taxon>
    </lineage>
</organism>
<dbReference type="GO" id="GO:0006352">
    <property type="term" value="P:DNA-templated transcription initiation"/>
    <property type="evidence" value="ECO:0007669"/>
    <property type="project" value="InterPro"/>
</dbReference>
<dbReference type="Gene3D" id="1.10.1740.10">
    <property type="match status" value="1"/>
</dbReference>
<evidence type="ECO:0000259" key="2">
    <source>
        <dbReference type="Pfam" id="PF20239"/>
    </source>
</evidence>